<gene>
    <name evidence="1" type="ORF">F8M41_000024</name>
</gene>
<proteinExistence type="predicted"/>
<protein>
    <submittedName>
        <fullName evidence="1">Uncharacterized protein</fullName>
    </submittedName>
</protein>
<dbReference type="Proteomes" id="UP000439903">
    <property type="component" value="Unassembled WGS sequence"/>
</dbReference>
<reference evidence="1 2" key="1">
    <citation type="journal article" date="2019" name="Environ. Microbiol.">
        <title>At the nexus of three kingdoms: the genome of the mycorrhizal fungus Gigaspora margarita provides insights into plant, endobacterial and fungal interactions.</title>
        <authorList>
            <person name="Venice F."/>
            <person name="Ghignone S."/>
            <person name="Salvioli di Fossalunga A."/>
            <person name="Amselem J."/>
            <person name="Novero M."/>
            <person name="Xianan X."/>
            <person name="Sedzielewska Toro K."/>
            <person name="Morin E."/>
            <person name="Lipzen A."/>
            <person name="Grigoriev I.V."/>
            <person name="Henrissat B."/>
            <person name="Martin F.M."/>
            <person name="Bonfante P."/>
        </authorList>
    </citation>
    <scope>NUCLEOTIDE SEQUENCE [LARGE SCALE GENOMIC DNA]</scope>
    <source>
        <strain evidence="1 2">BEG34</strain>
    </source>
</reference>
<dbReference type="EMBL" id="WTPW01000001">
    <property type="protein sequence ID" value="KAF0562516.1"/>
    <property type="molecule type" value="Genomic_DNA"/>
</dbReference>
<keyword evidence="2" id="KW-1185">Reference proteome</keyword>
<sequence length="136" mass="14726">MQLHNRAIRLAIRHLNLKKKQPKIPTNFASHEKFIFASILFALLLTVNAAPFQLNKRAITFGSCSDIGVPVDLLEAGTPFNISASDVPIPKSPVSYTIVVIVGDLSDDPLSLPFACAYATAGGSSEKSKIFVFKLI</sequence>
<comment type="caution">
    <text evidence="1">The sequence shown here is derived from an EMBL/GenBank/DDBJ whole genome shotgun (WGS) entry which is preliminary data.</text>
</comment>
<dbReference type="AlphaFoldDB" id="A0A8H4B5Z3"/>
<evidence type="ECO:0000313" key="1">
    <source>
        <dbReference type="EMBL" id="KAF0562516.1"/>
    </source>
</evidence>
<accession>A0A8H4B5Z3</accession>
<organism evidence="1 2">
    <name type="scientific">Gigaspora margarita</name>
    <dbReference type="NCBI Taxonomy" id="4874"/>
    <lineage>
        <taxon>Eukaryota</taxon>
        <taxon>Fungi</taxon>
        <taxon>Fungi incertae sedis</taxon>
        <taxon>Mucoromycota</taxon>
        <taxon>Glomeromycotina</taxon>
        <taxon>Glomeromycetes</taxon>
        <taxon>Diversisporales</taxon>
        <taxon>Gigasporaceae</taxon>
        <taxon>Gigaspora</taxon>
    </lineage>
</organism>
<name>A0A8H4B5Z3_GIGMA</name>
<dbReference type="OrthoDB" id="2306198at2759"/>
<evidence type="ECO:0000313" key="2">
    <source>
        <dbReference type="Proteomes" id="UP000439903"/>
    </source>
</evidence>